<dbReference type="PANTHER" id="PTHR43861">
    <property type="entry name" value="TRANS-ACONITATE 2-METHYLTRANSFERASE-RELATED"/>
    <property type="match status" value="1"/>
</dbReference>
<keyword evidence="3" id="KW-0489">Methyltransferase</keyword>
<sequence>MKRGNPNTWLKARAAEEIEWYLSSADVIVVERKRSIRLLGELFAHHFSKPAGLRVLDLGGGDGLVTEYFSNQYPRNDFCLMDGSVAMVDQAKARLKGRPVRFVEKSFEAYAQKGLDPDGYDFIFSSMAIHHLPLKEKGALYARVHRELRGNGLFLVFDVVAPVSPKSERLQFRMWVDWMNEALRRSNFAGEVGKFDGFPAVYKAKAENHPSRLLDQLDQLKKAGFKNVDCFFKYGIFSLFGGTK</sequence>
<comment type="caution">
    <text evidence="3">The sequence shown here is derived from an EMBL/GenBank/DDBJ whole genome shotgun (WGS) entry which is preliminary data.</text>
</comment>
<dbReference type="InterPro" id="IPR029063">
    <property type="entry name" value="SAM-dependent_MTases_sf"/>
</dbReference>
<accession>A0A1V5MKQ6</accession>
<organism evidence="3">
    <name type="scientific">candidate division TA06 bacterium ADurb.Bin417</name>
    <dbReference type="NCBI Taxonomy" id="1852828"/>
    <lineage>
        <taxon>Bacteria</taxon>
        <taxon>Bacteria division TA06</taxon>
    </lineage>
</organism>
<dbReference type="AlphaFoldDB" id="A0A1V5MKQ6"/>
<dbReference type="GO" id="GO:0032259">
    <property type="term" value="P:methylation"/>
    <property type="evidence" value="ECO:0007669"/>
    <property type="project" value="UniProtKB-KW"/>
</dbReference>
<protein>
    <submittedName>
        <fullName evidence="3">Trans-aconitate 2-methyltransferase</fullName>
    </submittedName>
</protein>
<evidence type="ECO:0000256" key="1">
    <source>
        <dbReference type="ARBA" id="ARBA00022679"/>
    </source>
</evidence>
<dbReference type="PANTHER" id="PTHR43861:SF3">
    <property type="entry name" value="PUTATIVE (AFU_ORTHOLOGUE AFUA_2G14390)-RELATED"/>
    <property type="match status" value="1"/>
</dbReference>
<dbReference type="EMBL" id="MWAK01000005">
    <property type="protein sequence ID" value="OPZ93847.1"/>
    <property type="molecule type" value="Genomic_DNA"/>
</dbReference>
<name>A0A1V5MKQ6_UNCT6</name>
<reference evidence="3" key="1">
    <citation type="submission" date="2017-02" db="EMBL/GenBank/DDBJ databases">
        <title>Delving into the versatile metabolic prowess of the omnipresent phylum Bacteroidetes.</title>
        <authorList>
            <person name="Nobu M.K."/>
            <person name="Mei R."/>
            <person name="Narihiro T."/>
            <person name="Kuroda K."/>
            <person name="Liu W.-T."/>
        </authorList>
    </citation>
    <scope>NUCLEOTIDE SEQUENCE</scope>
    <source>
        <strain evidence="3">ADurb.Bin417</strain>
    </source>
</reference>
<keyword evidence="1 3" id="KW-0808">Transferase</keyword>
<dbReference type="CDD" id="cd02440">
    <property type="entry name" value="AdoMet_MTases"/>
    <property type="match status" value="1"/>
</dbReference>
<dbReference type="Gene3D" id="3.40.50.150">
    <property type="entry name" value="Vaccinia Virus protein VP39"/>
    <property type="match status" value="1"/>
</dbReference>
<evidence type="ECO:0000259" key="2">
    <source>
        <dbReference type="Pfam" id="PF13649"/>
    </source>
</evidence>
<dbReference type="SUPFAM" id="SSF53335">
    <property type="entry name" value="S-adenosyl-L-methionine-dependent methyltransferases"/>
    <property type="match status" value="1"/>
</dbReference>
<feature type="domain" description="Methyltransferase" evidence="2">
    <location>
        <begin position="55"/>
        <end position="152"/>
    </location>
</feature>
<dbReference type="InterPro" id="IPR041698">
    <property type="entry name" value="Methyltransf_25"/>
</dbReference>
<evidence type="ECO:0000313" key="3">
    <source>
        <dbReference type="EMBL" id="OPZ93847.1"/>
    </source>
</evidence>
<dbReference type="GO" id="GO:0008168">
    <property type="term" value="F:methyltransferase activity"/>
    <property type="evidence" value="ECO:0007669"/>
    <property type="project" value="UniProtKB-KW"/>
</dbReference>
<gene>
    <name evidence="3" type="ORF">BWY73_00092</name>
</gene>
<proteinExistence type="predicted"/>
<dbReference type="Pfam" id="PF13649">
    <property type="entry name" value="Methyltransf_25"/>
    <property type="match status" value="1"/>
</dbReference>
<dbReference type="Proteomes" id="UP000485484">
    <property type="component" value="Unassembled WGS sequence"/>
</dbReference>